<dbReference type="PROSITE" id="PS50026">
    <property type="entry name" value="EGF_3"/>
    <property type="match status" value="1"/>
</dbReference>
<feature type="transmembrane region" description="Helical" evidence="2">
    <location>
        <begin position="890"/>
        <end position="914"/>
    </location>
</feature>
<accession>F0ZGY5</accession>
<dbReference type="VEuPathDB" id="AmoebaDB:DICPUDRAFT_77552"/>
<keyword evidence="2" id="KW-0472">Membrane</keyword>
<dbReference type="Pfam" id="PF23106">
    <property type="entry name" value="EGF_Teneurin"/>
    <property type="match status" value="1"/>
</dbReference>
<dbReference type="SMART" id="SM00181">
    <property type="entry name" value="EGF"/>
    <property type="match status" value="2"/>
</dbReference>
<dbReference type="InterPro" id="IPR000742">
    <property type="entry name" value="EGF"/>
</dbReference>
<keyword evidence="1" id="KW-1015">Disulfide bond</keyword>
<proteinExistence type="predicted"/>
<name>F0ZGY5_DICPU</name>
<dbReference type="Pfam" id="PF22933">
    <property type="entry name" value="ComC_SSD"/>
    <property type="match status" value="1"/>
</dbReference>
<feature type="chain" id="PRO_5003265120" description="EGF-like domain-containing protein" evidence="3">
    <location>
        <begin position="23"/>
        <end position="933"/>
    </location>
</feature>
<dbReference type="AlphaFoldDB" id="F0ZGY5"/>
<dbReference type="PANTHER" id="PTHR24032:SF70">
    <property type="entry name" value="EGF-LIKE DOMAIN-CONTAINING PROTEIN"/>
    <property type="match status" value="1"/>
</dbReference>
<keyword evidence="6" id="KW-1185">Reference proteome</keyword>
<evidence type="ECO:0000256" key="3">
    <source>
        <dbReference type="SAM" id="SignalP"/>
    </source>
</evidence>
<dbReference type="Gene3D" id="2.60.40.10">
    <property type="entry name" value="Immunoglobulins"/>
    <property type="match status" value="1"/>
</dbReference>
<comment type="caution">
    <text evidence="1">Lacks conserved residue(s) required for the propagation of feature annotation.</text>
</comment>
<reference evidence="6" key="1">
    <citation type="journal article" date="2011" name="Genome Biol.">
        <title>Comparative genomics of the social amoebae Dictyostelium discoideum and Dictyostelium purpureum.</title>
        <authorList>
            <consortium name="US DOE Joint Genome Institute (JGI-PGF)"/>
            <person name="Sucgang R."/>
            <person name="Kuo A."/>
            <person name="Tian X."/>
            <person name="Salerno W."/>
            <person name="Parikh A."/>
            <person name="Feasley C.L."/>
            <person name="Dalin E."/>
            <person name="Tu H."/>
            <person name="Huang E."/>
            <person name="Barry K."/>
            <person name="Lindquist E."/>
            <person name="Shapiro H."/>
            <person name="Bruce D."/>
            <person name="Schmutz J."/>
            <person name="Salamov A."/>
            <person name="Fey P."/>
            <person name="Gaudet P."/>
            <person name="Anjard C."/>
            <person name="Babu M.M."/>
            <person name="Basu S."/>
            <person name="Bushmanova Y."/>
            <person name="van der Wel H."/>
            <person name="Katoh-Kurasawa M."/>
            <person name="Dinh C."/>
            <person name="Coutinho P.M."/>
            <person name="Saito T."/>
            <person name="Elias M."/>
            <person name="Schaap P."/>
            <person name="Kay R.R."/>
            <person name="Henrissat B."/>
            <person name="Eichinger L."/>
            <person name="Rivero F."/>
            <person name="Putnam N.H."/>
            <person name="West C.M."/>
            <person name="Loomis W.F."/>
            <person name="Chisholm R.L."/>
            <person name="Shaulsky G."/>
            <person name="Strassmann J.E."/>
            <person name="Queller D.C."/>
            <person name="Kuspa A."/>
            <person name="Grigoriev I.V."/>
        </authorList>
    </citation>
    <scope>NUCLEOTIDE SEQUENCE [LARGE SCALE GENOMIC DNA]</scope>
    <source>
        <strain evidence="6">QSDP1</strain>
    </source>
</reference>
<dbReference type="PANTHER" id="PTHR24032">
    <property type="entry name" value="EGF-LIKE DOMAIN-CONTAINING PROTEIN-RELATED-RELATED"/>
    <property type="match status" value="1"/>
</dbReference>
<dbReference type="OMA" id="PACEITG"/>
<dbReference type="Gene3D" id="2.10.25.10">
    <property type="entry name" value="Laminin"/>
    <property type="match status" value="1"/>
</dbReference>
<dbReference type="PROSITE" id="PS01186">
    <property type="entry name" value="EGF_2"/>
    <property type="match status" value="2"/>
</dbReference>
<organism evidence="5 6">
    <name type="scientific">Dictyostelium purpureum</name>
    <name type="common">Slime mold</name>
    <dbReference type="NCBI Taxonomy" id="5786"/>
    <lineage>
        <taxon>Eukaryota</taxon>
        <taxon>Amoebozoa</taxon>
        <taxon>Evosea</taxon>
        <taxon>Eumycetozoa</taxon>
        <taxon>Dictyostelia</taxon>
        <taxon>Dictyosteliales</taxon>
        <taxon>Dictyosteliaceae</taxon>
        <taxon>Dictyostelium</taxon>
    </lineage>
</organism>
<evidence type="ECO:0000259" key="4">
    <source>
        <dbReference type="PROSITE" id="PS50026"/>
    </source>
</evidence>
<protein>
    <recommendedName>
        <fullName evidence="4">EGF-like domain-containing protein</fullName>
    </recommendedName>
</protein>
<dbReference type="SUPFAM" id="SSF52058">
    <property type="entry name" value="L domain-like"/>
    <property type="match status" value="1"/>
</dbReference>
<dbReference type="Proteomes" id="UP000001064">
    <property type="component" value="Unassembled WGS sequence"/>
</dbReference>
<dbReference type="InParanoid" id="F0ZGY5"/>
<gene>
    <name evidence="5" type="ORF">DICPUDRAFT_77552</name>
</gene>
<feature type="domain" description="EGF-like" evidence="4">
    <location>
        <begin position="616"/>
        <end position="649"/>
    </location>
</feature>
<dbReference type="Gene3D" id="3.80.10.10">
    <property type="entry name" value="Ribonuclease Inhibitor"/>
    <property type="match status" value="1"/>
</dbReference>
<dbReference type="InterPro" id="IPR032675">
    <property type="entry name" value="LRR_dom_sf"/>
</dbReference>
<evidence type="ECO:0000313" key="5">
    <source>
        <dbReference type="EMBL" id="EGC36795.1"/>
    </source>
</evidence>
<dbReference type="OrthoDB" id="19767at2759"/>
<dbReference type="PROSITE" id="PS00022">
    <property type="entry name" value="EGF_1"/>
    <property type="match status" value="1"/>
</dbReference>
<dbReference type="InterPro" id="IPR054484">
    <property type="entry name" value="ComC_SSD"/>
</dbReference>
<dbReference type="eggNOG" id="ENOG502RCFZ">
    <property type="taxonomic scope" value="Eukaryota"/>
</dbReference>
<sequence length="933" mass="105216">MRCYIILSIILLSSLIIKEGYGQLVQSDYECLLNVYTKLGFEDIESYPIGGDGNREFCKGDDFFIYCKDNYVNYLFTPQNTSDVVVPNDYNCFSKLEHLRIYGGVLEKDFIYKLKPLKSLEIDSCYNMQNISYPIVGIDEFYLNTSFIDFKTDIKFSNLNNYFVVFIDPVAATIDISLVNDLTSPKQFDSLSTVTSNIPSLTNVIINNLWLSLRQATFIQESWEQLKTFRDLQNFYIENDFPIDFPIELFNVSGSSLNYLCLVSNLKKPSSYINLQLYSNFIEEIEIANAGNNFNINGDVPFSSLGGLRHLTLDGGNFDKLTSFFIFSDLQTLYLINSNLNRSPPTIKRNNFENLNLTGNKLTGPLDESYCTFNNKIRSVFDLTNNLLTAPAPGCFLCYPSTFGKSFDAYMYLNAPACEITGNVYLDKARNKIILQGKNLGFSDLLDLKFYKWDLVVPSFRLEISTFLYTKIPNSFNFTFENSAIPKKVISFPYLAAVSPPPCYRNCTDKEFCNLKTARCFCISGWTGEDCEIPDHYASATSIVDESGGKVIIYGVFGTVHKELSVYFGALNCNVTSITNNTIECNIGPGTGTKSIYINQNNINWVGKDLFTYIKKVKQCLNNCGSHGRCIESTGQCKCESGWTGLDCQSKETPGSSTTVDNNGTTIINNEHTSYQIMIIKLLELDIKGTVLGEYDLFDKWVLEKSNGSFSRFTQTIEQSPYNCTLAYTIEEVKEESGKEYDFADYKFTLEKGSIKISASISNYQYISSLSTLQLHFESSVTSLSQKDDCNYNGETNLENKNNDELNFITIKKDEKLLYGRFLNRALSDGRSTSITSTQIPSNSTDSIIIGLNLPHCTECVIDPDFSVLITSDFKTCSKDSNTSNSKPKYLIPVVVVCSIVGVALIVSLSYLVYRKKFVENQLSKKIKSIEMR</sequence>
<feature type="signal peptide" evidence="3">
    <location>
        <begin position="1"/>
        <end position="22"/>
    </location>
</feature>
<feature type="disulfide bond" evidence="1">
    <location>
        <begin position="639"/>
        <end position="648"/>
    </location>
</feature>
<dbReference type="Pfam" id="PF01833">
    <property type="entry name" value="TIG"/>
    <property type="match status" value="1"/>
</dbReference>
<dbReference type="GeneID" id="10504060"/>
<keyword evidence="3" id="KW-0732">Signal</keyword>
<dbReference type="KEGG" id="dpp:DICPUDRAFT_77552"/>
<dbReference type="InterPro" id="IPR053331">
    <property type="entry name" value="EGF-like_comC"/>
</dbReference>
<dbReference type="RefSeq" id="XP_003286666.1">
    <property type="nucleotide sequence ID" value="XM_003286618.1"/>
</dbReference>
<keyword evidence="2" id="KW-1133">Transmembrane helix</keyword>
<dbReference type="InterPro" id="IPR013783">
    <property type="entry name" value="Ig-like_fold"/>
</dbReference>
<dbReference type="CDD" id="cd00054">
    <property type="entry name" value="EGF_CA"/>
    <property type="match status" value="1"/>
</dbReference>
<keyword evidence="2" id="KW-0812">Transmembrane</keyword>
<dbReference type="InterPro" id="IPR002909">
    <property type="entry name" value="IPT_dom"/>
</dbReference>
<evidence type="ECO:0000313" key="6">
    <source>
        <dbReference type="Proteomes" id="UP000001064"/>
    </source>
</evidence>
<dbReference type="FunCoup" id="F0ZGY5">
    <property type="interactions" value="937"/>
</dbReference>
<dbReference type="EMBL" id="GL871016">
    <property type="protein sequence ID" value="EGC36795.1"/>
    <property type="molecule type" value="Genomic_DNA"/>
</dbReference>
<feature type="disulfide bond" evidence="1">
    <location>
        <begin position="620"/>
        <end position="630"/>
    </location>
</feature>
<evidence type="ECO:0000256" key="2">
    <source>
        <dbReference type="SAM" id="Phobius"/>
    </source>
</evidence>
<keyword evidence="1" id="KW-0245">EGF-like domain</keyword>
<evidence type="ECO:0000256" key="1">
    <source>
        <dbReference type="PROSITE-ProRule" id="PRU00076"/>
    </source>
</evidence>